<dbReference type="SMART" id="SM00360">
    <property type="entry name" value="RRM"/>
    <property type="match status" value="1"/>
</dbReference>
<dbReference type="Pfam" id="PF00076">
    <property type="entry name" value="RRM_1"/>
    <property type="match status" value="1"/>
</dbReference>
<dbReference type="OrthoDB" id="439808at2759"/>
<feature type="compositionally biased region" description="Polar residues" evidence="3">
    <location>
        <begin position="192"/>
        <end position="207"/>
    </location>
</feature>
<dbReference type="GO" id="GO:0003729">
    <property type="term" value="F:mRNA binding"/>
    <property type="evidence" value="ECO:0007669"/>
    <property type="project" value="TreeGrafter"/>
</dbReference>
<dbReference type="CDD" id="cd00590">
    <property type="entry name" value="RRM_SF"/>
    <property type="match status" value="1"/>
</dbReference>
<accession>A0A0S4IPG8</accession>
<dbReference type="EMBL" id="CYKH01000235">
    <property type="protein sequence ID" value="CUF05718.1"/>
    <property type="molecule type" value="Genomic_DNA"/>
</dbReference>
<feature type="region of interest" description="Disordered" evidence="3">
    <location>
        <begin position="122"/>
        <end position="154"/>
    </location>
</feature>
<feature type="compositionally biased region" description="Polar residues" evidence="3">
    <location>
        <begin position="262"/>
        <end position="276"/>
    </location>
</feature>
<dbReference type="PANTHER" id="PTHR48025:SF1">
    <property type="entry name" value="RRM DOMAIN-CONTAINING PROTEIN"/>
    <property type="match status" value="1"/>
</dbReference>
<feature type="domain" description="RRM" evidence="4">
    <location>
        <begin position="300"/>
        <end position="377"/>
    </location>
</feature>
<evidence type="ECO:0000313" key="6">
    <source>
        <dbReference type="Proteomes" id="UP000051952"/>
    </source>
</evidence>
<dbReference type="InterPro" id="IPR000504">
    <property type="entry name" value="RRM_dom"/>
</dbReference>
<evidence type="ECO:0000259" key="4">
    <source>
        <dbReference type="PROSITE" id="PS50102"/>
    </source>
</evidence>
<dbReference type="Proteomes" id="UP000051952">
    <property type="component" value="Unassembled WGS sequence"/>
</dbReference>
<dbReference type="InterPro" id="IPR035979">
    <property type="entry name" value="RBD_domain_sf"/>
</dbReference>
<dbReference type="VEuPathDB" id="TriTrypDB:BSAL_58555"/>
<dbReference type="InterPro" id="IPR050502">
    <property type="entry name" value="Euk_RNA-bind_prot"/>
</dbReference>
<feature type="compositionally biased region" description="Low complexity" evidence="3">
    <location>
        <begin position="1"/>
        <end position="12"/>
    </location>
</feature>
<gene>
    <name evidence="5" type="ORF">BSAL_58555</name>
</gene>
<feature type="compositionally biased region" description="Polar residues" evidence="3">
    <location>
        <begin position="13"/>
        <end position="31"/>
    </location>
</feature>
<dbReference type="PROSITE" id="PS50102">
    <property type="entry name" value="RRM"/>
    <property type="match status" value="1"/>
</dbReference>
<evidence type="ECO:0000313" key="5">
    <source>
        <dbReference type="EMBL" id="CUF05718.1"/>
    </source>
</evidence>
<feature type="region of interest" description="Disordered" evidence="3">
    <location>
        <begin position="1"/>
        <end position="31"/>
    </location>
</feature>
<dbReference type="AlphaFoldDB" id="A0A0S4IPG8"/>
<reference evidence="6" key="1">
    <citation type="submission" date="2015-09" db="EMBL/GenBank/DDBJ databases">
        <authorList>
            <consortium name="Pathogen Informatics"/>
        </authorList>
    </citation>
    <scope>NUCLEOTIDE SEQUENCE [LARGE SCALE GENOMIC DNA]</scope>
    <source>
        <strain evidence="6">Lake Konstanz</strain>
    </source>
</reference>
<name>A0A0S4IPG8_BODSA</name>
<keyword evidence="6" id="KW-1185">Reference proteome</keyword>
<sequence length="387" mass="41202">MNNNSPTDNNNNVAPTTDLNNNFVGQQPTTPAFTGVPTGGYFAPQGMYPAAPMYYPAQLAQGHPDMYWTPAGPMVPVPMHAPIYAPGQLAPNGGGYLYSPTPMMIPHQPIYMIPASPHGSMTGSSIGFNGATQQQDLPSPKPPTSDRQQSRTPEDALPAKLELARFNNDGASVHLPTMAPLTNIDSSYATLAGSMSHNNNPSASSHRSPGPPAPVQSHHHQSVLSHSDSTALTANDTSNSALLTSMVALPPPAGAFLHPAASTPTGRYQQQHFSGSQRGGPNVRGGSTAGRSAAVGQPHGQLMVCYLDVRVNAQELSSLFSPHGQLNGAKIVYDNNNQSRCYGFVYFCRHEDACAAVAAMDGFRHRGKNLRVHFSERPNAVFSQQRQ</sequence>
<evidence type="ECO:0000256" key="2">
    <source>
        <dbReference type="PROSITE-ProRule" id="PRU00176"/>
    </source>
</evidence>
<dbReference type="InterPro" id="IPR012677">
    <property type="entry name" value="Nucleotide-bd_a/b_plait_sf"/>
</dbReference>
<feature type="compositionally biased region" description="Polar residues" evidence="3">
    <location>
        <begin position="122"/>
        <end position="137"/>
    </location>
</feature>
<dbReference type="PANTHER" id="PTHR48025">
    <property type="entry name" value="OS02G0815200 PROTEIN"/>
    <property type="match status" value="1"/>
</dbReference>
<protein>
    <submittedName>
        <fullName evidence="5">RNA-binding protein, putative</fullName>
    </submittedName>
</protein>
<feature type="region of interest" description="Disordered" evidence="3">
    <location>
        <begin position="192"/>
        <end position="233"/>
    </location>
</feature>
<evidence type="ECO:0000256" key="3">
    <source>
        <dbReference type="SAM" id="MobiDB-lite"/>
    </source>
</evidence>
<dbReference type="SUPFAM" id="SSF54928">
    <property type="entry name" value="RNA-binding domain, RBD"/>
    <property type="match status" value="1"/>
</dbReference>
<feature type="region of interest" description="Disordered" evidence="3">
    <location>
        <begin position="258"/>
        <end position="292"/>
    </location>
</feature>
<evidence type="ECO:0000256" key="1">
    <source>
        <dbReference type="ARBA" id="ARBA00022884"/>
    </source>
</evidence>
<organism evidence="5 6">
    <name type="scientific">Bodo saltans</name>
    <name type="common">Flagellated protozoan</name>
    <dbReference type="NCBI Taxonomy" id="75058"/>
    <lineage>
        <taxon>Eukaryota</taxon>
        <taxon>Discoba</taxon>
        <taxon>Euglenozoa</taxon>
        <taxon>Kinetoplastea</taxon>
        <taxon>Metakinetoplastina</taxon>
        <taxon>Eubodonida</taxon>
        <taxon>Bodonidae</taxon>
        <taxon>Bodo</taxon>
    </lineage>
</organism>
<dbReference type="Gene3D" id="3.30.70.330">
    <property type="match status" value="1"/>
</dbReference>
<keyword evidence="1 2" id="KW-0694">RNA-binding</keyword>
<proteinExistence type="predicted"/>